<evidence type="ECO:0000313" key="3">
    <source>
        <dbReference type="Proteomes" id="UP000326570"/>
    </source>
</evidence>
<dbReference type="AlphaFoldDB" id="A0A5N1J1N2"/>
<evidence type="ECO:0000259" key="1">
    <source>
        <dbReference type="Pfam" id="PF11867"/>
    </source>
</evidence>
<accession>A0A5N1J1N2</accession>
<proteinExistence type="predicted"/>
<dbReference type="Pfam" id="PF11867">
    <property type="entry name" value="T1RH-like_C"/>
    <property type="match status" value="1"/>
</dbReference>
<gene>
    <name evidence="2" type="ORF">F0P94_09365</name>
</gene>
<evidence type="ECO:0000313" key="2">
    <source>
        <dbReference type="EMBL" id="KAA9338989.1"/>
    </source>
</evidence>
<protein>
    <submittedName>
        <fullName evidence="2">DUF3387 domain-containing protein</fullName>
    </submittedName>
</protein>
<name>A0A5N1J1N2_9BACT</name>
<dbReference type="InterPro" id="IPR021810">
    <property type="entry name" value="T1RH-like_C"/>
</dbReference>
<sequence length="105" mass="12197">MLPFASLSFSLTEEEEAFYEILAIHQTALQDFEVIKEVVKEVTAIIKKNAAQPDWYKKSDTKAQIMLSVKRILSRKGIGAELQEILNEIMEQAEERYKEWNYEVA</sequence>
<organism evidence="2 3">
    <name type="scientific">Adhaeribacter soli</name>
    <dbReference type="NCBI Taxonomy" id="2607655"/>
    <lineage>
        <taxon>Bacteria</taxon>
        <taxon>Pseudomonadati</taxon>
        <taxon>Bacteroidota</taxon>
        <taxon>Cytophagia</taxon>
        <taxon>Cytophagales</taxon>
        <taxon>Hymenobacteraceae</taxon>
        <taxon>Adhaeribacter</taxon>
    </lineage>
</organism>
<dbReference type="Proteomes" id="UP000326570">
    <property type="component" value="Unassembled WGS sequence"/>
</dbReference>
<feature type="domain" description="Type I restriction enzyme HindI endonuclease subunit-like C-terminal" evidence="1">
    <location>
        <begin position="9"/>
        <end position="98"/>
    </location>
</feature>
<keyword evidence="3" id="KW-1185">Reference proteome</keyword>
<comment type="caution">
    <text evidence="2">The sequence shown here is derived from an EMBL/GenBank/DDBJ whole genome shotgun (WGS) entry which is preliminary data.</text>
</comment>
<reference evidence="2 3" key="1">
    <citation type="submission" date="2019-09" db="EMBL/GenBank/DDBJ databases">
        <title>Genome sequence of Adhaeribacter sp. M2.</title>
        <authorList>
            <person name="Srinivasan S."/>
        </authorList>
    </citation>
    <scope>NUCLEOTIDE SEQUENCE [LARGE SCALE GENOMIC DNA]</scope>
    <source>
        <strain evidence="2 3">M2</strain>
    </source>
</reference>
<dbReference type="EMBL" id="VTWT01000004">
    <property type="protein sequence ID" value="KAA9338989.1"/>
    <property type="molecule type" value="Genomic_DNA"/>
</dbReference>